<keyword evidence="1" id="KW-0472">Membrane</keyword>
<keyword evidence="3" id="KW-1185">Reference proteome</keyword>
<name>A0A3P7PG07_9FIRM</name>
<dbReference type="AlphaFoldDB" id="A0A3P7PG07"/>
<proteinExistence type="predicted"/>
<keyword evidence="1" id="KW-0812">Transmembrane</keyword>
<gene>
    <name evidence="2" type="ORF">PATL70BA_3067</name>
</gene>
<reference evidence="2 3" key="1">
    <citation type="submission" date="2018-09" db="EMBL/GenBank/DDBJ databases">
        <authorList>
            <person name="Postec A."/>
        </authorList>
    </citation>
    <scope>NUCLEOTIDE SEQUENCE [LARGE SCALE GENOMIC DNA]</scope>
    <source>
        <strain evidence="2">70B-A</strain>
    </source>
</reference>
<keyword evidence="1" id="KW-1133">Transmembrane helix</keyword>
<sequence length="54" mass="6512">MQNWLWYNSIMNLNKTFIILEGVISCPIVLNVNVTMKKARQHVLTVKWHSWKRK</sequence>
<organism evidence="2 3">
    <name type="scientific">Petrocella atlantisensis</name>
    <dbReference type="NCBI Taxonomy" id="2173034"/>
    <lineage>
        <taxon>Bacteria</taxon>
        <taxon>Bacillati</taxon>
        <taxon>Bacillota</taxon>
        <taxon>Clostridia</taxon>
        <taxon>Lachnospirales</taxon>
        <taxon>Vallitaleaceae</taxon>
        <taxon>Petrocella</taxon>
    </lineage>
</organism>
<dbReference type="KEGG" id="cbar:PATL70BA_3067"/>
<dbReference type="EMBL" id="LR130778">
    <property type="protein sequence ID" value="VDN48983.1"/>
    <property type="molecule type" value="Genomic_DNA"/>
</dbReference>
<dbReference type="Proteomes" id="UP000279029">
    <property type="component" value="Chromosome"/>
</dbReference>
<accession>A0A3P7PG07</accession>
<evidence type="ECO:0000313" key="2">
    <source>
        <dbReference type="EMBL" id="VDN48983.1"/>
    </source>
</evidence>
<evidence type="ECO:0000256" key="1">
    <source>
        <dbReference type="SAM" id="Phobius"/>
    </source>
</evidence>
<feature type="transmembrane region" description="Helical" evidence="1">
    <location>
        <begin position="16"/>
        <end position="34"/>
    </location>
</feature>
<protein>
    <submittedName>
        <fullName evidence="2">Uncharacterized protein</fullName>
    </submittedName>
</protein>
<evidence type="ECO:0000313" key="3">
    <source>
        <dbReference type="Proteomes" id="UP000279029"/>
    </source>
</evidence>